<evidence type="ECO:0000313" key="1">
    <source>
        <dbReference type="EMBL" id="ARF10355.1"/>
    </source>
</evidence>
<dbReference type="EMBL" id="KY684103">
    <property type="protein sequence ID" value="ARF10355.1"/>
    <property type="molecule type" value="Genomic_DNA"/>
</dbReference>
<gene>
    <name evidence="1" type="ORF">Hokovirus_1_234</name>
</gene>
<organism evidence="1">
    <name type="scientific">Hokovirus HKV1</name>
    <dbReference type="NCBI Taxonomy" id="1977638"/>
    <lineage>
        <taxon>Viruses</taxon>
        <taxon>Varidnaviria</taxon>
        <taxon>Bamfordvirae</taxon>
        <taxon>Nucleocytoviricota</taxon>
        <taxon>Megaviricetes</taxon>
        <taxon>Imitervirales</taxon>
        <taxon>Mimiviridae</taxon>
        <taxon>Klosneuvirinae</taxon>
        <taxon>Hokovirus</taxon>
    </lineage>
</organism>
<protein>
    <submittedName>
        <fullName evidence="1">Uncharacterized protein</fullName>
    </submittedName>
</protein>
<proteinExistence type="predicted"/>
<name>A0A1V0SF63_9VIRU</name>
<sequence length="99" mass="11135">MSVYTCKLNDVIFGIFPFTPEGLTDAQTYMANRYNTDLADLQAQYPYVENTVVTGVEIDANTKGIKICFLLRTTVNGIELNSSNESLKNFYKVEAYNNS</sequence>
<accession>A0A1V0SF63</accession>
<reference evidence="1" key="1">
    <citation type="journal article" date="2017" name="Science">
        <title>Giant viruses with an expanded complement of translation system components.</title>
        <authorList>
            <person name="Schulz F."/>
            <person name="Yutin N."/>
            <person name="Ivanova N.N."/>
            <person name="Ortega D.R."/>
            <person name="Lee T.K."/>
            <person name="Vierheilig J."/>
            <person name="Daims H."/>
            <person name="Horn M."/>
            <person name="Wagner M."/>
            <person name="Jensen G.J."/>
            <person name="Kyrpides N.C."/>
            <person name="Koonin E.V."/>
            <person name="Woyke T."/>
        </authorList>
    </citation>
    <scope>NUCLEOTIDE SEQUENCE</scope>
    <source>
        <strain evidence="1">HKV1</strain>
    </source>
</reference>